<evidence type="ECO:0000313" key="2">
    <source>
        <dbReference type="EMBL" id="TNV81502.1"/>
    </source>
</evidence>
<dbReference type="AlphaFoldDB" id="A0A8J8NT67"/>
<feature type="compositionally biased region" description="Basic residues" evidence="1">
    <location>
        <begin position="441"/>
        <end position="450"/>
    </location>
</feature>
<evidence type="ECO:0000313" key="3">
    <source>
        <dbReference type="Proteomes" id="UP000785679"/>
    </source>
</evidence>
<proteinExistence type="predicted"/>
<gene>
    <name evidence="2" type="ORF">FGO68_gene7379</name>
</gene>
<feature type="compositionally biased region" description="Polar residues" evidence="1">
    <location>
        <begin position="260"/>
        <end position="279"/>
    </location>
</feature>
<feature type="region of interest" description="Disordered" evidence="1">
    <location>
        <begin position="426"/>
        <end position="450"/>
    </location>
</feature>
<name>A0A8J8NT67_HALGN</name>
<comment type="caution">
    <text evidence="2">The sequence shown here is derived from an EMBL/GenBank/DDBJ whole genome shotgun (WGS) entry which is preliminary data.</text>
</comment>
<dbReference type="EMBL" id="RRYP01006065">
    <property type="protein sequence ID" value="TNV81502.1"/>
    <property type="molecule type" value="Genomic_DNA"/>
</dbReference>
<protein>
    <submittedName>
        <fullName evidence="2">Uncharacterized protein</fullName>
    </submittedName>
</protein>
<keyword evidence="3" id="KW-1185">Reference proteome</keyword>
<feature type="region of interest" description="Disordered" evidence="1">
    <location>
        <begin position="240"/>
        <end position="316"/>
    </location>
</feature>
<accession>A0A8J8NT67</accession>
<feature type="compositionally biased region" description="Basic and acidic residues" evidence="1">
    <location>
        <begin position="285"/>
        <end position="310"/>
    </location>
</feature>
<organism evidence="2 3">
    <name type="scientific">Halteria grandinella</name>
    <dbReference type="NCBI Taxonomy" id="5974"/>
    <lineage>
        <taxon>Eukaryota</taxon>
        <taxon>Sar</taxon>
        <taxon>Alveolata</taxon>
        <taxon>Ciliophora</taxon>
        <taxon>Intramacronucleata</taxon>
        <taxon>Spirotrichea</taxon>
        <taxon>Stichotrichia</taxon>
        <taxon>Sporadotrichida</taxon>
        <taxon>Halteriidae</taxon>
        <taxon>Halteria</taxon>
    </lineage>
</organism>
<sequence>MRSLVRRGELHSGITDGTNALKEWAHRFQDIVETGDINAKLRPKFNLQEPKDGIKFKKFIYDSVEKYQVQKFVKNKHMSLKDQQMKTFLAKISQNDAADDGFEIPPKAEELNLKIDEFNQASQSLEDNQTYSKGFLLPELSAGHSLNQSDFQRMSISLNFMRTSIRERNPHYLSNFNLNAGPSINARFETSGNRLSVPNLKIGVSNMSQSGFDPNTTLEESLHQLKSISTDIKKRFNAATNKSRRIPFTRGSRGSRDSLGENSSVRSSRGDQQNTQPDKQVSKRRGQEVREQGGDKVRRGARNAIDHEDIPQYNNPFSGQDQSIQQMVGALSQGGASSENLDAKSKLHDLITRCKSREQDKRSPSFRYNHQVLMQEMEHIGDEQNKLQNALAKFLQLSEFNEEEIARQTIGDILHDAKLDEQINKDSLMPKPGGVTGLIRRSNKHHKPLA</sequence>
<reference evidence="2" key="1">
    <citation type="submission" date="2019-06" db="EMBL/GenBank/DDBJ databases">
        <authorList>
            <person name="Zheng W."/>
        </authorList>
    </citation>
    <scope>NUCLEOTIDE SEQUENCE</scope>
    <source>
        <strain evidence="2">QDHG01</strain>
    </source>
</reference>
<evidence type="ECO:0000256" key="1">
    <source>
        <dbReference type="SAM" id="MobiDB-lite"/>
    </source>
</evidence>
<dbReference type="Proteomes" id="UP000785679">
    <property type="component" value="Unassembled WGS sequence"/>
</dbReference>